<dbReference type="Gene3D" id="3.40.50.300">
    <property type="entry name" value="P-loop containing nucleotide triphosphate hydrolases"/>
    <property type="match status" value="2"/>
</dbReference>
<evidence type="ECO:0000256" key="4">
    <source>
        <dbReference type="ARBA" id="ARBA00022840"/>
    </source>
</evidence>
<dbReference type="PATRIC" id="fig|1079994.3.peg.168"/>
<organism evidence="6 7">
    <name type="scientific">Leucobacter chromiiresistens</name>
    <dbReference type="NCBI Taxonomy" id="1079994"/>
    <lineage>
        <taxon>Bacteria</taxon>
        <taxon>Bacillati</taxon>
        <taxon>Actinomycetota</taxon>
        <taxon>Actinomycetes</taxon>
        <taxon>Micrococcales</taxon>
        <taxon>Microbacteriaceae</taxon>
        <taxon>Leucobacter</taxon>
    </lineage>
</organism>
<dbReference type="GO" id="GO:0005524">
    <property type="term" value="F:ATP binding"/>
    <property type="evidence" value="ECO:0007669"/>
    <property type="project" value="UniProtKB-KW"/>
</dbReference>
<dbReference type="PANTHER" id="PTHR43776">
    <property type="entry name" value="TRANSPORT ATP-BINDING PROTEIN"/>
    <property type="match status" value="1"/>
</dbReference>
<dbReference type="InterPro" id="IPR017871">
    <property type="entry name" value="ABC_transporter-like_CS"/>
</dbReference>
<evidence type="ECO:0000256" key="1">
    <source>
        <dbReference type="ARBA" id="ARBA00005417"/>
    </source>
</evidence>
<dbReference type="PROSITE" id="PS00211">
    <property type="entry name" value="ABC_TRANSPORTER_1"/>
    <property type="match status" value="2"/>
</dbReference>
<evidence type="ECO:0000259" key="5">
    <source>
        <dbReference type="PROSITE" id="PS50893"/>
    </source>
</evidence>
<dbReference type="SUPFAM" id="SSF52540">
    <property type="entry name" value="P-loop containing nucleoside triphosphate hydrolases"/>
    <property type="match status" value="2"/>
</dbReference>
<dbReference type="InterPro" id="IPR003593">
    <property type="entry name" value="AAA+_ATPase"/>
</dbReference>
<evidence type="ECO:0000256" key="2">
    <source>
        <dbReference type="ARBA" id="ARBA00022448"/>
    </source>
</evidence>
<evidence type="ECO:0000313" key="6">
    <source>
        <dbReference type="EMBL" id="KTR82095.1"/>
    </source>
</evidence>
<dbReference type="GO" id="GO:0055085">
    <property type="term" value="P:transmembrane transport"/>
    <property type="evidence" value="ECO:0007669"/>
    <property type="project" value="UniProtKB-ARBA"/>
</dbReference>
<dbReference type="InterPro" id="IPR050319">
    <property type="entry name" value="ABC_transp_ATP-bind"/>
</dbReference>
<protein>
    <recommendedName>
        <fullName evidence="5">ABC transporter domain-containing protein</fullName>
    </recommendedName>
</protein>
<dbReference type="EMBL" id="LDRK01000103">
    <property type="protein sequence ID" value="KTR82095.1"/>
    <property type="molecule type" value="Genomic_DNA"/>
</dbReference>
<dbReference type="RefSeq" id="WP_153002204.1">
    <property type="nucleotide sequence ID" value="NZ_LDRK01000103.1"/>
</dbReference>
<dbReference type="InterPro" id="IPR003439">
    <property type="entry name" value="ABC_transporter-like_ATP-bd"/>
</dbReference>
<dbReference type="AlphaFoldDB" id="A0A147ECJ3"/>
<dbReference type="InterPro" id="IPR027417">
    <property type="entry name" value="P-loop_NTPase"/>
</dbReference>
<evidence type="ECO:0000256" key="3">
    <source>
        <dbReference type="ARBA" id="ARBA00022741"/>
    </source>
</evidence>
<dbReference type="Pfam" id="PF00005">
    <property type="entry name" value="ABC_tran"/>
    <property type="match status" value="2"/>
</dbReference>
<comment type="similarity">
    <text evidence="1">Belongs to the ABC transporter superfamily.</text>
</comment>
<evidence type="ECO:0000313" key="7">
    <source>
        <dbReference type="Proteomes" id="UP000070810"/>
    </source>
</evidence>
<feature type="domain" description="ABC transporter" evidence="5">
    <location>
        <begin position="172"/>
        <end position="417"/>
    </location>
</feature>
<dbReference type="Proteomes" id="UP000070810">
    <property type="component" value="Unassembled WGS sequence"/>
</dbReference>
<dbReference type="PANTHER" id="PTHR43776:SF7">
    <property type="entry name" value="D,D-DIPEPTIDE TRANSPORT ATP-BINDING PROTEIN DDPF-RELATED"/>
    <property type="match status" value="1"/>
</dbReference>
<dbReference type="PROSITE" id="PS50893">
    <property type="entry name" value="ABC_TRANSPORTER_2"/>
    <property type="match status" value="1"/>
</dbReference>
<gene>
    <name evidence="6" type="ORF">NS354_11555</name>
</gene>
<dbReference type="GO" id="GO:0016887">
    <property type="term" value="F:ATP hydrolysis activity"/>
    <property type="evidence" value="ECO:0007669"/>
    <property type="project" value="InterPro"/>
</dbReference>
<keyword evidence="4" id="KW-0067">ATP-binding</keyword>
<keyword evidence="7" id="KW-1185">Reference proteome</keyword>
<dbReference type="SMART" id="SM00382">
    <property type="entry name" value="AAA"/>
    <property type="match status" value="1"/>
</dbReference>
<keyword evidence="3" id="KW-0547">Nucleotide-binding</keyword>
<sequence>VRLGGDAARRVLDLLAQVRLPDPPRISRSYPHELSGGQRQRVVIALALAGSPAVLLCDEPTTALDVTVQREVLDLLQRLRAERGLTLVFVSHDLAVVAEMCDRLAVMAHGDVVETGAVADVLASPATAETRALLAAAPTLPELAGSAVAAPASAHSRTGCFARERAAAPALLEVRDARVQYGDFAAVGGVSLRLGAGSALGIVGESGSGKTTLARAIAGQVRLSEGDVLLDGAVLGARRSRAQLRRIQLVPQDPFSSLTPRRSVGGVLDEVLRARGAVGSAGGGAGSAAAGRAARVCELLQRVGLDADIAGAAPDRLSGGQRQRVALARALAADPRVLVADEPTSALDTTARARIIDLLRDLRDGLGLGIIVVSHDLGVVHELCDRVLLMRGGSVVESGDRAFFTAPRSQYGRELLSSIVRL</sequence>
<comment type="caution">
    <text evidence="6">The sequence shown here is derived from an EMBL/GenBank/DDBJ whole genome shotgun (WGS) entry which is preliminary data.</text>
</comment>
<proteinExistence type="inferred from homology"/>
<accession>A0A147ECJ3</accession>
<dbReference type="CDD" id="cd03257">
    <property type="entry name" value="ABC_NikE_OppD_transporters"/>
    <property type="match status" value="1"/>
</dbReference>
<name>A0A147ECJ3_9MICO</name>
<dbReference type="OrthoDB" id="3677453at2"/>
<feature type="non-terminal residue" evidence="6">
    <location>
        <position position="1"/>
    </location>
</feature>
<reference evidence="6 7" key="1">
    <citation type="journal article" date="2016" name="Front. Microbiol.">
        <title>Genomic Resource of Rice Seed Associated Bacteria.</title>
        <authorList>
            <person name="Midha S."/>
            <person name="Bansal K."/>
            <person name="Sharma S."/>
            <person name="Kumar N."/>
            <person name="Patil P.P."/>
            <person name="Chaudhry V."/>
            <person name="Patil P.B."/>
        </authorList>
    </citation>
    <scope>NUCLEOTIDE SEQUENCE [LARGE SCALE GENOMIC DNA]</scope>
    <source>
        <strain evidence="6 7">NS354</strain>
    </source>
</reference>
<keyword evidence="2" id="KW-0813">Transport</keyword>